<feature type="region of interest" description="Disordered" evidence="1">
    <location>
        <begin position="70"/>
        <end position="90"/>
    </location>
</feature>
<feature type="signal peptide" evidence="2">
    <location>
        <begin position="1"/>
        <end position="20"/>
    </location>
</feature>
<dbReference type="RefSeq" id="WP_284245001.1">
    <property type="nucleotide sequence ID" value="NZ_BSST01000001.1"/>
</dbReference>
<keyword evidence="2" id="KW-0732">Signal</keyword>
<keyword evidence="4" id="KW-1185">Reference proteome</keyword>
<feature type="chain" id="PRO_5045591886" evidence="2">
    <location>
        <begin position="21"/>
        <end position="169"/>
    </location>
</feature>
<evidence type="ECO:0000256" key="2">
    <source>
        <dbReference type="SAM" id="SignalP"/>
    </source>
</evidence>
<evidence type="ECO:0000256" key="1">
    <source>
        <dbReference type="SAM" id="MobiDB-lite"/>
    </source>
</evidence>
<name>A0ABQ6GT68_9GAMM</name>
<sequence length="169" mass="19777">MKYLCLGVLLCMVWVKPVSAGKKQCQPYLDKLRNIQAQQRVGHSNKKAHSLAKREQKARDKWWQCQQGKLPKKASIKKKKKTRSKGSSLANKKMQTPIFDQAYAQSASLTNHVVIRGEFSGQKQQDWLDYFQPLEQCLKPSSTQIFAFCLEDRRKQRQQFVQNYQKRED</sequence>
<feature type="compositionally biased region" description="Basic residues" evidence="1">
    <location>
        <begin position="70"/>
        <end position="84"/>
    </location>
</feature>
<evidence type="ECO:0000313" key="3">
    <source>
        <dbReference type="EMBL" id="GLX79107.1"/>
    </source>
</evidence>
<organism evidence="3 4">
    <name type="scientific">Thalassotalea insulae</name>
    <dbReference type="NCBI Taxonomy" id="2056778"/>
    <lineage>
        <taxon>Bacteria</taxon>
        <taxon>Pseudomonadati</taxon>
        <taxon>Pseudomonadota</taxon>
        <taxon>Gammaproteobacteria</taxon>
        <taxon>Alteromonadales</taxon>
        <taxon>Colwelliaceae</taxon>
        <taxon>Thalassotalea</taxon>
    </lineage>
</organism>
<dbReference type="EMBL" id="BSST01000001">
    <property type="protein sequence ID" value="GLX79107.1"/>
    <property type="molecule type" value="Genomic_DNA"/>
</dbReference>
<evidence type="ECO:0000313" key="4">
    <source>
        <dbReference type="Proteomes" id="UP001157186"/>
    </source>
</evidence>
<dbReference type="Proteomes" id="UP001157186">
    <property type="component" value="Unassembled WGS sequence"/>
</dbReference>
<gene>
    <name evidence="3" type="ORF">tinsulaeT_24470</name>
</gene>
<comment type="caution">
    <text evidence="3">The sequence shown here is derived from an EMBL/GenBank/DDBJ whole genome shotgun (WGS) entry which is preliminary data.</text>
</comment>
<proteinExistence type="predicted"/>
<reference evidence="3 4" key="1">
    <citation type="submission" date="2023-03" db="EMBL/GenBank/DDBJ databases">
        <title>Draft genome sequence of Thalassotalea insulae KCTC 62186T.</title>
        <authorList>
            <person name="Sawabe T."/>
        </authorList>
    </citation>
    <scope>NUCLEOTIDE SEQUENCE [LARGE SCALE GENOMIC DNA]</scope>
    <source>
        <strain evidence="3 4">KCTC 62186</strain>
    </source>
</reference>
<protein>
    <submittedName>
        <fullName evidence="3">Uncharacterized protein</fullName>
    </submittedName>
</protein>
<accession>A0ABQ6GT68</accession>